<gene>
    <name evidence="1" type="ORF">B296_00033233</name>
</gene>
<comment type="caution">
    <text evidence="1">The sequence shown here is derived from an EMBL/GenBank/DDBJ whole genome shotgun (WGS) entry which is preliminary data.</text>
</comment>
<reference evidence="1 2" key="1">
    <citation type="journal article" date="2014" name="Agronomy (Basel)">
        <title>A Draft Genome Sequence for Ensete ventricosum, the Drought-Tolerant Tree Against Hunger.</title>
        <authorList>
            <person name="Harrison J."/>
            <person name="Moore K.A."/>
            <person name="Paszkiewicz K."/>
            <person name="Jones T."/>
            <person name="Grant M."/>
            <person name="Ambacheew D."/>
            <person name="Muzemil S."/>
            <person name="Studholme D.J."/>
        </authorList>
    </citation>
    <scope>NUCLEOTIDE SEQUENCE [LARGE SCALE GENOMIC DNA]</scope>
</reference>
<accession>A0A426YDI1</accession>
<proteinExistence type="predicted"/>
<sequence length="92" mass="9639">MRGVSQCLDDYEILSHIAGSEAKGKKTLVLATIDDRVEEAIETTKAEQVIAVPTTTLYGFACDGCLLLFSKGEAGTCMSILGADVAAAILSK</sequence>
<name>A0A426YDI1_ENSVE</name>
<evidence type="ECO:0008006" key="3">
    <source>
        <dbReference type="Google" id="ProtNLM"/>
    </source>
</evidence>
<organism evidence="1 2">
    <name type="scientific">Ensete ventricosum</name>
    <name type="common">Abyssinian banana</name>
    <name type="synonym">Musa ensete</name>
    <dbReference type="NCBI Taxonomy" id="4639"/>
    <lineage>
        <taxon>Eukaryota</taxon>
        <taxon>Viridiplantae</taxon>
        <taxon>Streptophyta</taxon>
        <taxon>Embryophyta</taxon>
        <taxon>Tracheophyta</taxon>
        <taxon>Spermatophyta</taxon>
        <taxon>Magnoliopsida</taxon>
        <taxon>Liliopsida</taxon>
        <taxon>Zingiberales</taxon>
        <taxon>Musaceae</taxon>
        <taxon>Ensete</taxon>
    </lineage>
</organism>
<evidence type="ECO:0000313" key="2">
    <source>
        <dbReference type="Proteomes" id="UP000287651"/>
    </source>
</evidence>
<dbReference type="SUPFAM" id="SSF55821">
    <property type="entry name" value="YrdC/RibB"/>
    <property type="match status" value="1"/>
</dbReference>
<dbReference type="Proteomes" id="UP000287651">
    <property type="component" value="Unassembled WGS sequence"/>
</dbReference>
<dbReference type="EMBL" id="AMZH03013108">
    <property type="protein sequence ID" value="RRT49812.1"/>
    <property type="molecule type" value="Genomic_DNA"/>
</dbReference>
<evidence type="ECO:0000313" key="1">
    <source>
        <dbReference type="EMBL" id="RRT49812.1"/>
    </source>
</evidence>
<dbReference type="AlphaFoldDB" id="A0A426YDI1"/>
<protein>
    <recommendedName>
        <fullName evidence="3">YrdC-like domain-containing protein</fullName>
    </recommendedName>
</protein>
<dbReference type="InterPro" id="IPR017945">
    <property type="entry name" value="DHBP_synth_RibB-like_a/b_dom"/>
</dbReference>
<dbReference type="Gene3D" id="3.90.870.10">
    <property type="entry name" value="DHBP synthase"/>
    <property type="match status" value="1"/>
</dbReference>